<proteinExistence type="inferred from homology"/>
<dbReference type="InterPro" id="IPR044651">
    <property type="entry name" value="OTSB-like"/>
</dbReference>
<dbReference type="InterPro" id="IPR023214">
    <property type="entry name" value="HAD_sf"/>
</dbReference>
<dbReference type="AlphaFoldDB" id="A0A926NZY7"/>
<comment type="similarity">
    <text evidence="2 4">Belongs to the trehalose phosphatase family.</text>
</comment>
<protein>
    <recommendedName>
        <fullName evidence="4">Trehalose 6-phosphate phosphatase</fullName>
        <ecNumber evidence="4">3.1.3.12</ecNumber>
    </recommendedName>
</protein>
<organism evidence="5 6">
    <name type="scientific">Roseibium aggregatum</name>
    <dbReference type="NCBI Taxonomy" id="187304"/>
    <lineage>
        <taxon>Bacteria</taxon>
        <taxon>Pseudomonadati</taxon>
        <taxon>Pseudomonadota</taxon>
        <taxon>Alphaproteobacteria</taxon>
        <taxon>Hyphomicrobiales</taxon>
        <taxon>Stappiaceae</taxon>
        <taxon>Roseibium</taxon>
    </lineage>
</organism>
<dbReference type="GO" id="GO:0004805">
    <property type="term" value="F:trehalose-phosphatase activity"/>
    <property type="evidence" value="ECO:0007669"/>
    <property type="project" value="UniProtKB-EC"/>
</dbReference>
<evidence type="ECO:0000313" key="6">
    <source>
        <dbReference type="Proteomes" id="UP000598467"/>
    </source>
</evidence>
<dbReference type="InterPro" id="IPR003337">
    <property type="entry name" value="Trehalose_PPase"/>
</dbReference>
<dbReference type="EC" id="3.1.3.12" evidence="4"/>
<keyword evidence="3 4" id="KW-0378">Hydrolase</keyword>
<keyword evidence="4" id="KW-0460">Magnesium</keyword>
<comment type="catalytic activity">
    <reaction evidence="4">
        <text>alpha,alpha-trehalose 6-phosphate + H2O = alpha,alpha-trehalose + phosphate</text>
        <dbReference type="Rhea" id="RHEA:23420"/>
        <dbReference type="ChEBI" id="CHEBI:15377"/>
        <dbReference type="ChEBI" id="CHEBI:16551"/>
        <dbReference type="ChEBI" id="CHEBI:43474"/>
        <dbReference type="ChEBI" id="CHEBI:58429"/>
        <dbReference type="EC" id="3.1.3.12"/>
    </reaction>
</comment>
<dbReference type="InterPro" id="IPR036412">
    <property type="entry name" value="HAD-like_sf"/>
</dbReference>
<dbReference type="PANTHER" id="PTHR43768:SF3">
    <property type="entry name" value="TREHALOSE 6-PHOSPHATE PHOSPHATASE"/>
    <property type="match status" value="1"/>
</dbReference>
<dbReference type="NCBIfam" id="TIGR00685">
    <property type="entry name" value="T6PP"/>
    <property type="match status" value="1"/>
</dbReference>
<accession>A0A926NZY7</accession>
<comment type="function">
    <text evidence="4">Removes the phosphate from trehalose 6-phosphate to produce free trehalose.</text>
</comment>
<dbReference type="RefSeq" id="WP_190294205.1">
    <property type="nucleotide sequence ID" value="NZ_JABFCZ010000041.1"/>
</dbReference>
<comment type="pathway">
    <text evidence="1 4">Glycan biosynthesis; trehalose biosynthesis.</text>
</comment>
<keyword evidence="4" id="KW-0479">Metal-binding</keyword>
<dbReference type="InterPro" id="IPR006379">
    <property type="entry name" value="HAD-SF_hydro_IIB"/>
</dbReference>
<dbReference type="Pfam" id="PF02358">
    <property type="entry name" value="Trehalose_PPase"/>
    <property type="match status" value="1"/>
</dbReference>
<gene>
    <name evidence="5" type="primary">otsB</name>
    <name evidence="5" type="ORF">HK439_24930</name>
</gene>
<dbReference type="GO" id="GO:0046872">
    <property type="term" value="F:metal ion binding"/>
    <property type="evidence" value="ECO:0007669"/>
    <property type="project" value="UniProtKB-KW"/>
</dbReference>
<dbReference type="PANTHER" id="PTHR43768">
    <property type="entry name" value="TREHALOSE 6-PHOSPHATE PHOSPHATASE"/>
    <property type="match status" value="1"/>
</dbReference>
<evidence type="ECO:0000256" key="4">
    <source>
        <dbReference type="RuleBase" id="RU361117"/>
    </source>
</evidence>
<comment type="caution">
    <text evidence="5">The sequence shown here is derived from an EMBL/GenBank/DDBJ whole genome shotgun (WGS) entry which is preliminary data.</text>
</comment>
<dbReference type="CDD" id="cd01627">
    <property type="entry name" value="HAD_TPP"/>
    <property type="match status" value="1"/>
</dbReference>
<dbReference type="Proteomes" id="UP000598467">
    <property type="component" value="Unassembled WGS sequence"/>
</dbReference>
<dbReference type="EMBL" id="JABFCZ010000041">
    <property type="protein sequence ID" value="MBD1549514.1"/>
    <property type="molecule type" value="Genomic_DNA"/>
</dbReference>
<evidence type="ECO:0000256" key="2">
    <source>
        <dbReference type="ARBA" id="ARBA00008770"/>
    </source>
</evidence>
<dbReference type="GO" id="GO:0005992">
    <property type="term" value="P:trehalose biosynthetic process"/>
    <property type="evidence" value="ECO:0007669"/>
    <property type="project" value="InterPro"/>
</dbReference>
<dbReference type="SUPFAM" id="SSF56784">
    <property type="entry name" value="HAD-like"/>
    <property type="match status" value="1"/>
</dbReference>
<comment type="cofactor">
    <cofactor evidence="4">
        <name>Mg(2+)</name>
        <dbReference type="ChEBI" id="CHEBI:18420"/>
    </cofactor>
</comment>
<dbReference type="Gene3D" id="3.30.70.1020">
    <property type="entry name" value="Trehalose-6-phosphate phosphatase related protein, domain 2"/>
    <property type="match status" value="1"/>
</dbReference>
<name>A0A926NZY7_9HYPH</name>
<dbReference type="Gene3D" id="3.40.50.1000">
    <property type="entry name" value="HAD superfamily/HAD-like"/>
    <property type="match status" value="1"/>
</dbReference>
<evidence type="ECO:0000313" key="5">
    <source>
        <dbReference type="EMBL" id="MBD1549514.1"/>
    </source>
</evidence>
<reference evidence="5" key="1">
    <citation type="submission" date="2020-05" db="EMBL/GenBank/DDBJ databases">
        <title>Identification of trans-AT polyketide cluster in two marine bacteria, producers of a novel glutaramide-containing polyketide sesbanimide D and analogs.</title>
        <authorList>
            <person name="Kacar D."/>
            <person name="Rodriguez P."/>
            <person name="Canedo L."/>
            <person name="Gonzalez E."/>
            <person name="Galan B."/>
            <person name="De La Calle F."/>
            <person name="Garcia J.L."/>
        </authorList>
    </citation>
    <scope>NUCLEOTIDE SEQUENCE</scope>
    <source>
        <strain evidence="5">PHM038</strain>
    </source>
</reference>
<evidence type="ECO:0000256" key="3">
    <source>
        <dbReference type="ARBA" id="ARBA00022801"/>
    </source>
</evidence>
<sequence>MKELPPIGPNEALFLDFDGTLVDLAPRPEDVRVSDDLIVALSRLQDRLKGALAVVSGRPISQIDRFLAPLHLPAAGLHGLEHRHTVDADIVRTKPGPEIRALKGVVRNSGLLEKGVFLEDKGATVALHYRSVPAMEEAVVRLVSEALEALPALHIIRGKMVVEVKPFASDKGSAVRSFLEHEPFKGRKPIFIGDDVTDEDGIAAAQDAGGIGIKVGDGETCARYRLSDVAAVHDWLAGRTTVTET</sequence>
<evidence type="ECO:0000256" key="1">
    <source>
        <dbReference type="ARBA" id="ARBA00005199"/>
    </source>
</evidence>
<dbReference type="NCBIfam" id="TIGR01484">
    <property type="entry name" value="HAD-SF-IIB"/>
    <property type="match status" value="1"/>
</dbReference>